<organism evidence="2 3">
    <name type="scientific">Mycena maculata</name>
    <dbReference type="NCBI Taxonomy" id="230809"/>
    <lineage>
        <taxon>Eukaryota</taxon>
        <taxon>Fungi</taxon>
        <taxon>Dikarya</taxon>
        <taxon>Basidiomycota</taxon>
        <taxon>Agaricomycotina</taxon>
        <taxon>Agaricomycetes</taxon>
        <taxon>Agaricomycetidae</taxon>
        <taxon>Agaricales</taxon>
        <taxon>Marasmiineae</taxon>
        <taxon>Mycenaceae</taxon>
        <taxon>Mycena</taxon>
    </lineage>
</organism>
<feature type="compositionally biased region" description="Low complexity" evidence="1">
    <location>
        <begin position="444"/>
        <end position="461"/>
    </location>
</feature>
<gene>
    <name evidence="2" type="ORF">DFH07DRAFT_967699</name>
</gene>
<dbReference type="EMBL" id="JARJLG010000163">
    <property type="protein sequence ID" value="KAJ7734154.1"/>
    <property type="molecule type" value="Genomic_DNA"/>
</dbReference>
<dbReference type="Proteomes" id="UP001215280">
    <property type="component" value="Unassembled WGS sequence"/>
</dbReference>
<evidence type="ECO:0000256" key="1">
    <source>
        <dbReference type="SAM" id="MobiDB-lite"/>
    </source>
</evidence>
<protein>
    <submittedName>
        <fullName evidence="2">Uncharacterized protein</fullName>
    </submittedName>
</protein>
<sequence>MRDIPKPHIRLHIIQDLKAEWNELSSTATNTRQQVATYLADQEALTDEKRYLQSSLSREGKRIIFGAHPKLLRSIHDLCTLDCDTTFKPVAGEMQIFEVNGWLVAINEAVTVMRLWMEVHDRAAYKTVWEEIQRLVLKLTKKQLKFKGLHKGGKILGLNSDMEAAPLLGFGDAFVATVDLEDVRSVVTGDSQELLSFVLRLCYSHLNRGIPKLLNHPRETRQRIFGLKYLKTREEVEVFNAWIITLADPQGVLKRWWEHKLMHRWLLRGIIQCLSNIPLQQWNTMEATTNLGEAQHAWNNDQTGTSMGVIESFKKYEELDIRRAEEIEARKTTAVSRNSRNEVTHRYASRTTRQTRMSENARRAHAVDSTVVCLQMELADMRRDLAAARDDAKLEDTLAELEGKLKLAKSSSSGRVRAPKAGATSTTPNVQAQPAGSPRPAVGATPALPTPTSSASPAPAAEGASDFAGARRASTRKRVQESSAVVSVSSNKRRKKLEDPLAGWVMVDPDTAEKFTGHEWVARYPEDRQIDRLDIRVYTQEG</sequence>
<name>A0AAD7MV82_9AGAR</name>
<evidence type="ECO:0000313" key="3">
    <source>
        <dbReference type="Proteomes" id="UP001215280"/>
    </source>
</evidence>
<comment type="caution">
    <text evidence="2">The sequence shown here is derived from an EMBL/GenBank/DDBJ whole genome shotgun (WGS) entry which is preliminary data.</text>
</comment>
<proteinExistence type="predicted"/>
<accession>A0AAD7MV82</accession>
<feature type="region of interest" description="Disordered" evidence="1">
    <location>
        <begin position="408"/>
        <end position="493"/>
    </location>
</feature>
<reference evidence="2" key="1">
    <citation type="submission" date="2023-03" db="EMBL/GenBank/DDBJ databases">
        <title>Massive genome expansion in bonnet fungi (Mycena s.s.) driven by repeated elements and novel gene families across ecological guilds.</title>
        <authorList>
            <consortium name="Lawrence Berkeley National Laboratory"/>
            <person name="Harder C.B."/>
            <person name="Miyauchi S."/>
            <person name="Viragh M."/>
            <person name="Kuo A."/>
            <person name="Thoen E."/>
            <person name="Andreopoulos B."/>
            <person name="Lu D."/>
            <person name="Skrede I."/>
            <person name="Drula E."/>
            <person name="Henrissat B."/>
            <person name="Morin E."/>
            <person name="Kohler A."/>
            <person name="Barry K."/>
            <person name="LaButti K."/>
            <person name="Morin E."/>
            <person name="Salamov A."/>
            <person name="Lipzen A."/>
            <person name="Mereny Z."/>
            <person name="Hegedus B."/>
            <person name="Baldrian P."/>
            <person name="Stursova M."/>
            <person name="Weitz H."/>
            <person name="Taylor A."/>
            <person name="Grigoriev I.V."/>
            <person name="Nagy L.G."/>
            <person name="Martin F."/>
            <person name="Kauserud H."/>
        </authorList>
    </citation>
    <scope>NUCLEOTIDE SEQUENCE</scope>
    <source>
        <strain evidence="2">CBHHK188m</strain>
    </source>
</reference>
<evidence type="ECO:0000313" key="2">
    <source>
        <dbReference type="EMBL" id="KAJ7734154.1"/>
    </source>
</evidence>
<keyword evidence="3" id="KW-1185">Reference proteome</keyword>
<dbReference type="AlphaFoldDB" id="A0AAD7MV82"/>
<feature type="compositionally biased region" description="Polar residues" evidence="1">
    <location>
        <begin position="423"/>
        <end position="434"/>
    </location>
</feature>